<dbReference type="EMBL" id="JAULSO010000003">
    <property type="protein sequence ID" value="KAK3686174.1"/>
    <property type="molecule type" value="Genomic_DNA"/>
</dbReference>
<protein>
    <recommendedName>
        <fullName evidence="1">Heterokaryon incompatibility domain-containing protein</fullName>
    </recommendedName>
</protein>
<evidence type="ECO:0000313" key="2">
    <source>
        <dbReference type="EMBL" id="KAK3686174.1"/>
    </source>
</evidence>
<dbReference type="Pfam" id="PF06985">
    <property type="entry name" value="HET"/>
    <property type="match status" value="1"/>
</dbReference>
<dbReference type="InterPro" id="IPR052895">
    <property type="entry name" value="HetReg/Transcr_Mod"/>
</dbReference>
<organism evidence="2 3">
    <name type="scientific">Podospora appendiculata</name>
    <dbReference type="NCBI Taxonomy" id="314037"/>
    <lineage>
        <taxon>Eukaryota</taxon>
        <taxon>Fungi</taxon>
        <taxon>Dikarya</taxon>
        <taxon>Ascomycota</taxon>
        <taxon>Pezizomycotina</taxon>
        <taxon>Sordariomycetes</taxon>
        <taxon>Sordariomycetidae</taxon>
        <taxon>Sordariales</taxon>
        <taxon>Podosporaceae</taxon>
        <taxon>Podospora</taxon>
    </lineage>
</organism>
<accession>A0AAE0X6I3</accession>
<gene>
    <name evidence="2" type="ORF">B0T22DRAFT_518732</name>
</gene>
<keyword evidence="3" id="KW-1185">Reference proteome</keyword>
<sequence>MSYAYQPLDPQQPSIRLLTLQPGENDSDICCELQTVVLESAPDYEALSYVWGDANERKFILLHGHTYSVTASLETSLRHLRYDKEPCTLWIDALCSSLS</sequence>
<evidence type="ECO:0000313" key="3">
    <source>
        <dbReference type="Proteomes" id="UP001270362"/>
    </source>
</evidence>
<feature type="domain" description="Heterokaryon incompatibility" evidence="1">
    <location>
        <begin position="44"/>
        <end position="95"/>
    </location>
</feature>
<evidence type="ECO:0000259" key="1">
    <source>
        <dbReference type="Pfam" id="PF06985"/>
    </source>
</evidence>
<reference evidence="2" key="2">
    <citation type="submission" date="2023-06" db="EMBL/GenBank/DDBJ databases">
        <authorList>
            <consortium name="Lawrence Berkeley National Laboratory"/>
            <person name="Haridas S."/>
            <person name="Hensen N."/>
            <person name="Bonometti L."/>
            <person name="Westerberg I."/>
            <person name="Brannstrom I.O."/>
            <person name="Guillou S."/>
            <person name="Cros-Aarteil S."/>
            <person name="Calhoun S."/>
            <person name="Kuo A."/>
            <person name="Mondo S."/>
            <person name="Pangilinan J."/>
            <person name="Riley R."/>
            <person name="Labutti K."/>
            <person name="Andreopoulos B."/>
            <person name="Lipzen A."/>
            <person name="Chen C."/>
            <person name="Yanf M."/>
            <person name="Daum C."/>
            <person name="Ng V."/>
            <person name="Clum A."/>
            <person name="Steindorff A."/>
            <person name="Ohm R."/>
            <person name="Martin F."/>
            <person name="Silar P."/>
            <person name="Natvig D."/>
            <person name="Lalanne C."/>
            <person name="Gautier V."/>
            <person name="Ament-Velasquez S.L."/>
            <person name="Kruys A."/>
            <person name="Hutchinson M.I."/>
            <person name="Powell A.J."/>
            <person name="Barry K."/>
            <person name="Miller A.N."/>
            <person name="Grigoriev I.V."/>
            <person name="Debuchy R."/>
            <person name="Gladieux P."/>
            <person name="Thoren M.H."/>
            <person name="Johannesson H."/>
        </authorList>
    </citation>
    <scope>NUCLEOTIDE SEQUENCE</scope>
    <source>
        <strain evidence="2">CBS 314.62</strain>
    </source>
</reference>
<dbReference type="PANTHER" id="PTHR24148:SF73">
    <property type="entry name" value="HET DOMAIN PROTEIN (AFU_ORTHOLOGUE AFUA_8G01020)"/>
    <property type="match status" value="1"/>
</dbReference>
<comment type="caution">
    <text evidence="2">The sequence shown here is derived from an EMBL/GenBank/DDBJ whole genome shotgun (WGS) entry which is preliminary data.</text>
</comment>
<name>A0AAE0X6I3_9PEZI</name>
<dbReference type="InterPro" id="IPR010730">
    <property type="entry name" value="HET"/>
</dbReference>
<dbReference type="AlphaFoldDB" id="A0AAE0X6I3"/>
<dbReference type="Proteomes" id="UP001270362">
    <property type="component" value="Unassembled WGS sequence"/>
</dbReference>
<dbReference type="PANTHER" id="PTHR24148">
    <property type="entry name" value="ANKYRIN REPEAT DOMAIN-CONTAINING PROTEIN 39 HOMOLOG-RELATED"/>
    <property type="match status" value="1"/>
</dbReference>
<proteinExistence type="predicted"/>
<reference evidence="2" key="1">
    <citation type="journal article" date="2023" name="Mol. Phylogenet. Evol.">
        <title>Genome-scale phylogeny and comparative genomics of the fungal order Sordariales.</title>
        <authorList>
            <person name="Hensen N."/>
            <person name="Bonometti L."/>
            <person name="Westerberg I."/>
            <person name="Brannstrom I.O."/>
            <person name="Guillou S."/>
            <person name="Cros-Aarteil S."/>
            <person name="Calhoun S."/>
            <person name="Haridas S."/>
            <person name="Kuo A."/>
            <person name="Mondo S."/>
            <person name="Pangilinan J."/>
            <person name="Riley R."/>
            <person name="LaButti K."/>
            <person name="Andreopoulos B."/>
            <person name="Lipzen A."/>
            <person name="Chen C."/>
            <person name="Yan M."/>
            <person name="Daum C."/>
            <person name="Ng V."/>
            <person name="Clum A."/>
            <person name="Steindorff A."/>
            <person name="Ohm R.A."/>
            <person name="Martin F."/>
            <person name="Silar P."/>
            <person name="Natvig D.O."/>
            <person name="Lalanne C."/>
            <person name="Gautier V."/>
            <person name="Ament-Velasquez S.L."/>
            <person name="Kruys A."/>
            <person name="Hutchinson M.I."/>
            <person name="Powell A.J."/>
            <person name="Barry K."/>
            <person name="Miller A.N."/>
            <person name="Grigoriev I.V."/>
            <person name="Debuchy R."/>
            <person name="Gladieux P."/>
            <person name="Hiltunen Thoren M."/>
            <person name="Johannesson H."/>
        </authorList>
    </citation>
    <scope>NUCLEOTIDE SEQUENCE</scope>
    <source>
        <strain evidence="2">CBS 314.62</strain>
    </source>
</reference>